<dbReference type="RefSeq" id="WP_135567245.1">
    <property type="nucleotide sequence ID" value="NZ_CP103060.1"/>
</dbReference>
<protein>
    <submittedName>
        <fullName evidence="2">Uncharacterized protein</fullName>
    </submittedName>
</protein>
<evidence type="ECO:0000256" key="1">
    <source>
        <dbReference type="SAM" id="MobiDB-lite"/>
    </source>
</evidence>
<reference evidence="2 3" key="1">
    <citation type="submission" date="2018-10" db="EMBL/GenBank/DDBJ databases">
        <title>Isolation of pseudouridimycin from Streptomyces albus DSM 40763.</title>
        <authorList>
            <person name="Rosenqvist P."/>
            <person name="Metsae-Ketelae M."/>
            <person name="Virta P."/>
        </authorList>
    </citation>
    <scope>NUCLEOTIDE SEQUENCE [LARGE SCALE GENOMIC DNA]</scope>
    <source>
        <strain evidence="2 3">DSM 40763</strain>
    </source>
</reference>
<dbReference type="GeneID" id="75182336"/>
<dbReference type="Proteomes" id="UP000298111">
    <property type="component" value="Unassembled WGS sequence"/>
</dbReference>
<evidence type="ECO:0000313" key="2">
    <source>
        <dbReference type="EMBL" id="TGG81682.1"/>
    </source>
</evidence>
<gene>
    <name evidence="2" type="ORF">D8771_20080</name>
</gene>
<name>A0A8H1QPF0_9ACTN</name>
<sequence length="113" mass="12398">MDEDGRQAVLSARRSDRHPTGPARRGKYASEDPTPEQPGIRIYAPPIYRSHDDRARWWLRCAEPPTAAYACRCGLTDSARGEHAVKALIADYETHKATCTGPHAAPSEGRTAA</sequence>
<comment type="caution">
    <text evidence="2">The sequence shown here is derived from an EMBL/GenBank/DDBJ whole genome shotgun (WGS) entry which is preliminary data.</text>
</comment>
<proteinExistence type="predicted"/>
<accession>A0A8H1QPF0</accession>
<dbReference type="EMBL" id="RCIY01000065">
    <property type="protein sequence ID" value="TGG81682.1"/>
    <property type="molecule type" value="Genomic_DNA"/>
</dbReference>
<organism evidence="2 3">
    <name type="scientific">Streptomyces albus</name>
    <dbReference type="NCBI Taxonomy" id="1888"/>
    <lineage>
        <taxon>Bacteria</taxon>
        <taxon>Bacillati</taxon>
        <taxon>Actinomycetota</taxon>
        <taxon>Actinomycetes</taxon>
        <taxon>Kitasatosporales</taxon>
        <taxon>Streptomycetaceae</taxon>
        <taxon>Streptomyces</taxon>
    </lineage>
</organism>
<evidence type="ECO:0000313" key="3">
    <source>
        <dbReference type="Proteomes" id="UP000298111"/>
    </source>
</evidence>
<feature type="region of interest" description="Disordered" evidence="1">
    <location>
        <begin position="1"/>
        <end position="43"/>
    </location>
</feature>
<dbReference type="AlphaFoldDB" id="A0A8H1QPF0"/>